<accession>A0AAV4REI1</accession>
<evidence type="ECO:0000256" key="3">
    <source>
        <dbReference type="ARBA" id="ARBA00022525"/>
    </source>
</evidence>
<name>A0AAV4REI1_CAEEX</name>
<dbReference type="AlphaFoldDB" id="A0AAV4REI1"/>
<dbReference type="GO" id="GO:0046872">
    <property type="term" value="F:metal ion binding"/>
    <property type="evidence" value="ECO:0007669"/>
    <property type="project" value="UniProtKB-KW"/>
</dbReference>
<reference evidence="9 10" key="1">
    <citation type="submission" date="2021-06" db="EMBL/GenBank/DDBJ databases">
        <title>Caerostris extrusa draft genome.</title>
        <authorList>
            <person name="Kono N."/>
            <person name="Arakawa K."/>
        </authorList>
    </citation>
    <scope>NUCLEOTIDE SEQUENCE [LARGE SCALE GENOMIC DNA]</scope>
</reference>
<dbReference type="GO" id="GO:0006629">
    <property type="term" value="P:lipid metabolic process"/>
    <property type="evidence" value="ECO:0007669"/>
    <property type="project" value="InterPro"/>
</dbReference>
<sequence>MKHNKKKNIPRIKKRKKKPCREEKALSRWQKPFDTDIDIFHTEPWQELSFSPARPQQSEQCHSIAGRRPRGKLPADGTESTASPHNVPIKETLHSPPPFQTILSHETHFRVQFLRKRAKHCTQETTCDRFKSAMFLKITMCVWFIGWTFTTSGNVVESSLLDGPTVYLTVSSVPSQTGKARLLEMNWDNLPQRADIRLYLHDSDPSLPDSTPLLTIRPNSSKGYHRTSLQFPEQVFSSSNLSSACLGYWITCRLDDREVASSCLRARPHWMHESRDTSETSPSWTSFFPGHTTPGATPPSTPKRTRSSRGTSTLRRRASGTSWCSASGTWTSEWRTSRRAGRRSSDSDHAQQLQDGRHRHGRGAAAEAVPRRHQRDSRHGLPQVRHRLPETHRNHQTSPQRTDHPAGTRTGGLHDSRALHFGAALQELWDADRRLYVGYADEGLEPEAPTSSRPSSTCGGRGPGGGPLGVPERDGVRPAHATPHLRHGPAHPTRAGALFNLYGGLRKMADQVNRQVTRWFSSDWNHCANIVATDFFLGNNIIELAIETNQNRFARGESDSDH</sequence>
<evidence type="ECO:0000256" key="1">
    <source>
        <dbReference type="ARBA" id="ARBA00000110"/>
    </source>
</evidence>
<keyword evidence="3" id="KW-0964">Secreted</keyword>
<dbReference type="GO" id="GO:0005576">
    <property type="term" value="C:extracellular region"/>
    <property type="evidence" value="ECO:0007669"/>
    <property type="project" value="UniProtKB-SubCell"/>
</dbReference>
<feature type="compositionally biased region" description="Basic residues" evidence="8">
    <location>
        <begin position="1"/>
        <end position="19"/>
    </location>
</feature>
<keyword evidence="4" id="KW-0479">Metal-binding</keyword>
<keyword evidence="7" id="KW-0456">Lyase</keyword>
<feature type="region of interest" description="Disordered" evidence="8">
    <location>
        <begin position="1"/>
        <end position="27"/>
    </location>
</feature>
<organism evidence="9 10">
    <name type="scientific">Caerostris extrusa</name>
    <name type="common">Bark spider</name>
    <name type="synonym">Caerostris bankana</name>
    <dbReference type="NCBI Taxonomy" id="172846"/>
    <lineage>
        <taxon>Eukaryota</taxon>
        <taxon>Metazoa</taxon>
        <taxon>Ecdysozoa</taxon>
        <taxon>Arthropoda</taxon>
        <taxon>Chelicerata</taxon>
        <taxon>Arachnida</taxon>
        <taxon>Araneae</taxon>
        <taxon>Araneomorphae</taxon>
        <taxon>Entelegynae</taxon>
        <taxon>Araneoidea</taxon>
        <taxon>Araneidae</taxon>
        <taxon>Caerostris</taxon>
    </lineage>
</organism>
<keyword evidence="5" id="KW-0460">Magnesium</keyword>
<feature type="region of interest" description="Disordered" evidence="8">
    <location>
        <begin position="48"/>
        <end position="89"/>
    </location>
</feature>
<gene>
    <name evidence="9" type="primary">AVEN_18360_1</name>
    <name evidence="9" type="ORF">CEXT_274661</name>
</gene>
<dbReference type="EMBL" id="BPLR01007668">
    <property type="protein sequence ID" value="GIY18731.1"/>
    <property type="molecule type" value="Genomic_DNA"/>
</dbReference>
<dbReference type="GO" id="GO:0008081">
    <property type="term" value="F:phosphoric diester hydrolase activity"/>
    <property type="evidence" value="ECO:0007669"/>
    <property type="project" value="InterPro"/>
</dbReference>
<feature type="compositionally biased region" description="Basic and acidic residues" evidence="8">
    <location>
        <begin position="401"/>
        <end position="414"/>
    </location>
</feature>
<comment type="caution">
    <text evidence="9">The sequence shown here is derived from an EMBL/GenBank/DDBJ whole genome shotgun (WGS) entry which is preliminary data.</text>
</comment>
<proteinExistence type="predicted"/>
<feature type="region of interest" description="Disordered" evidence="8">
    <location>
        <begin position="271"/>
        <end position="414"/>
    </location>
</feature>
<feature type="compositionally biased region" description="Low complexity" evidence="8">
    <location>
        <begin position="449"/>
        <end position="458"/>
    </location>
</feature>
<dbReference type="InterPro" id="IPR017946">
    <property type="entry name" value="PLC-like_Pdiesterase_TIM-brl"/>
</dbReference>
<feature type="compositionally biased region" description="Gly residues" evidence="8">
    <location>
        <begin position="459"/>
        <end position="468"/>
    </location>
</feature>
<dbReference type="GO" id="GO:0016829">
    <property type="term" value="F:lyase activity"/>
    <property type="evidence" value="ECO:0007669"/>
    <property type="project" value="UniProtKB-KW"/>
</dbReference>
<evidence type="ECO:0000256" key="6">
    <source>
        <dbReference type="ARBA" id="ARBA00023157"/>
    </source>
</evidence>
<evidence type="ECO:0000256" key="5">
    <source>
        <dbReference type="ARBA" id="ARBA00022842"/>
    </source>
</evidence>
<evidence type="ECO:0000256" key="8">
    <source>
        <dbReference type="SAM" id="MobiDB-lite"/>
    </source>
</evidence>
<dbReference type="SUPFAM" id="SSF51695">
    <property type="entry name" value="PLC-like phosphodiesterases"/>
    <property type="match status" value="1"/>
</dbReference>
<keyword evidence="6" id="KW-1015">Disulfide bond</keyword>
<evidence type="ECO:0000313" key="10">
    <source>
        <dbReference type="Proteomes" id="UP001054945"/>
    </source>
</evidence>
<evidence type="ECO:0000256" key="7">
    <source>
        <dbReference type="ARBA" id="ARBA00023239"/>
    </source>
</evidence>
<evidence type="ECO:0000256" key="4">
    <source>
        <dbReference type="ARBA" id="ARBA00022723"/>
    </source>
</evidence>
<protein>
    <submittedName>
        <fullName evidence="9">Uncharacterized protein</fullName>
    </submittedName>
</protein>
<feature type="region of interest" description="Disordered" evidence="8">
    <location>
        <begin position="444"/>
        <end position="492"/>
    </location>
</feature>
<comment type="subcellular location">
    <subcellularLocation>
        <location evidence="2">Secreted</location>
    </subcellularLocation>
</comment>
<dbReference type="Proteomes" id="UP001054945">
    <property type="component" value="Unassembled WGS sequence"/>
</dbReference>
<comment type="catalytic activity">
    <reaction evidence="1">
        <text>an N-(acyl)-sphingosylphosphoethanolamine = an N-(acyl)-sphingosyl-1,3-cyclic phosphate + ethanolamine</text>
        <dbReference type="Rhea" id="RHEA:60648"/>
        <dbReference type="ChEBI" id="CHEBI:57603"/>
        <dbReference type="ChEBI" id="CHEBI:143891"/>
        <dbReference type="ChEBI" id="CHEBI:143892"/>
    </reaction>
</comment>
<evidence type="ECO:0000256" key="2">
    <source>
        <dbReference type="ARBA" id="ARBA00004613"/>
    </source>
</evidence>
<keyword evidence="10" id="KW-1185">Reference proteome</keyword>
<evidence type="ECO:0000313" key="9">
    <source>
        <dbReference type="EMBL" id="GIY18731.1"/>
    </source>
</evidence>